<dbReference type="InterPro" id="IPR008441">
    <property type="entry name" value="AfumC-like_glycosyl_Trfase"/>
</dbReference>
<dbReference type="Gene3D" id="3.90.550.20">
    <property type="match status" value="1"/>
</dbReference>
<evidence type="ECO:0000259" key="1">
    <source>
        <dbReference type="Pfam" id="PF01755"/>
    </source>
</evidence>
<evidence type="ECO:0000313" key="3">
    <source>
        <dbReference type="Proteomes" id="UP000254507"/>
    </source>
</evidence>
<dbReference type="SUPFAM" id="SSF53448">
    <property type="entry name" value="Nucleotide-diphospho-sugar transferases"/>
    <property type="match status" value="1"/>
</dbReference>
<protein>
    <submittedName>
        <fullName evidence="2">Glycosyl transferase family protein</fullName>
    </submittedName>
</protein>
<sequence length="427" mass="50726">MFKKHNAKKRFERKGSVSTLGQLGCFASHYLLWEKCVALNAPIIVLEDDAILQQNFLSAYQFLCQGANQFEFLWLSPPSPAKRNQPEKPIYAIPNSDNYVAQFYGQWSNTTGYYLTPKAAKKFLSQSQEWIFDVDITMERYWENNVPYLALKPFCLEPNFELESNVPIDKGRANRTTLLIRLKREYYKIQDKIKKRIFDLRHRSRYGKKFEHLFLVDSFWDKLIATLNKKYPYRTFYRGLVPKFLRHFWERKLDLIKQEKIERAWDVLIDNYLSGSTPTFKLSAKQNFPDQKIIWQYWGQPCEFHELPETVQICFKSAERFADGYRIIRLNDNNIGEYLDLPDFVAEKRKNPAFKYAFFADLLRLALLDTYGGIWMDATILLTGEIPYEMRDQSFLCFNGIKIQKIKYYGRNQINIFLGQRNIKLIF</sequence>
<organism evidence="2 3">
    <name type="scientific">Actinobacillus seminis</name>
    <dbReference type="NCBI Taxonomy" id="722"/>
    <lineage>
        <taxon>Bacteria</taxon>
        <taxon>Pseudomonadati</taxon>
        <taxon>Pseudomonadota</taxon>
        <taxon>Gammaproteobacteria</taxon>
        <taxon>Pasteurellales</taxon>
        <taxon>Pasteurellaceae</taxon>
        <taxon>Actinobacillus</taxon>
    </lineage>
</organism>
<dbReference type="InterPro" id="IPR029044">
    <property type="entry name" value="Nucleotide-diphossugar_trans"/>
</dbReference>
<dbReference type="Pfam" id="PF01755">
    <property type="entry name" value="Glyco_transf_25"/>
    <property type="match status" value="1"/>
</dbReference>
<dbReference type="CDD" id="cd06532">
    <property type="entry name" value="Glyco_transf_25"/>
    <property type="match status" value="1"/>
</dbReference>
<dbReference type="Proteomes" id="UP000254507">
    <property type="component" value="Unassembled WGS sequence"/>
</dbReference>
<dbReference type="AlphaFoldDB" id="A0A380VGN7"/>
<dbReference type="GO" id="GO:0016757">
    <property type="term" value="F:glycosyltransferase activity"/>
    <property type="evidence" value="ECO:0007669"/>
    <property type="project" value="InterPro"/>
</dbReference>
<dbReference type="Pfam" id="PF05704">
    <property type="entry name" value="Caps_synth"/>
    <property type="match status" value="1"/>
</dbReference>
<dbReference type="EMBL" id="UFSB01000001">
    <property type="protein sequence ID" value="SUU38542.1"/>
    <property type="molecule type" value="Genomic_DNA"/>
</dbReference>
<dbReference type="InterPro" id="IPR002654">
    <property type="entry name" value="Glyco_trans_25"/>
</dbReference>
<gene>
    <name evidence="2" type="ORF">NCTC10851_02145</name>
</gene>
<keyword evidence="2" id="KW-0808">Transferase</keyword>
<evidence type="ECO:0000313" key="2">
    <source>
        <dbReference type="EMBL" id="SUU38542.1"/>
    </source>
</evidence>
<proteinExistence type="predicted"/>
<reference evidence="2 3" key="1">
    <citation type="submission" date="2018-06" db="EMBL/GenBank/DDBJ databases">
        <authorList>
            <consortium name="Pathogen Informatics"/>
            <person name="Doyle S."/>
        </authorList>
    </citation>
    <scope>NUCLEOTIDE SEQUENCE [LARGE SCALE GENOMIC DNA]</scope>
    <source>
        <strain evidence="2 3">NCTC10851</strain>
    </source>
</reference>
<accession>A0A380VGN7</accession>
<name>A0A380VGN7_9PAST</name>
<feature type="domain" description="Glycosyl transferase family 25" evidence="1">
    <location>
        <begin position="2"/>
        <end position="138"/>
    </location>
</feature>